<reference evidence="1 2" key="1">
    <citation type="submission" date="2016-01" db="EMBL/GenBank/DDBJ databases">
        <authorList>
            <person name="Oliw E.H."/>
        </authorList>
    </citation>
    <scope>NUCLEOTIDE SEQUENCE [LARGE SCALE GENOMIC DNA]</scope>
    <source>
        <strain evidence="1">LMG 27134</strain>
    </source>
</reference>
<protein>
    <submittedName>
        <fullName evidence="1">Uncharacterized protein</fullName>
    </submittedName>
</protein>
<name>A0A158GZZ5_9BURK</name>
<evidence type="ECO:0000313" key="1">
    <source>
        <dbReference type="EMBL" id="SAL37417.1"/>
    </source>
</evidence>
<dbReference type="EMBL" id="FCOK02000022">
    <property type="protein sequence ID" value="SAL37417.1"/>
    <property type="molecule type" value="Genomic_DNA"/>
</dbReference>
<evidence type="ECO:0000313" key="2">
    <source>
        <dbReference type="Proteomes" id="UP000054683"/>
    </source>
</evidence>
<proteinExistence type="predicted"/>
<dbReference type="AlphaFoldDB" id="A0A158GZZ5"/>
<gene>
    <name evidence="1" type="ORF">AWB69_03642</name>
</gene>
<dbReference type="Proteomes" id="UP000054683">
    <property type="component" value="Unassembled WGS sequence"/>
</dbReference>
<accession>A0A158GZZ5</accession>
<sequence>MSQRPVIVPADAAPQSWSALKPRLSTPSCVTHFAILLIRLVRRGDFIPGDFIPYPKCALQPSHLHFWHGPQQ</sequence>
<organism evidence="1 2">
    <name type="scientific">Caballeronia udeis</name>
    <dbReference type="NCBI Taxonomy" id="1232866"/>
    <lineage>
        <taxon>Bacteria</taxon>
        <taxon>Pseudomonadati</taxon>
        <taxon>Pseudomonadota</taxon>
        <taxon>Betaproteobacteria</taxon>
        <taxon>Burkholderiales</taxon>
        <taxon>Burkholderiaceae</taxon>
        <taxon>Caballeronia</taxon>
    </lineage>
</organism>